<dbReference type="Pfam" id="PF02841">
    <property type="entry name" value="GBP_C"/>
    <property type="match status" value="1"/>
</dbReference>
<dbReference type="Gene3D" id="1.20.58.420">
    <property type="entry name" value="AHSP"/>
    <property type="match status" value="1"/>
</dbReference>
<dbReference type="InterPro" id="IPR003191">
    <property type="entry name" value="Guanylate-bd/ATL_C"/>
</dbReference>
<keyword evidence="5" id="KW-0256">Endoplasmic reticulum</keyword>
<evidence type="ECO:0000256" key="7">
    <source>
        <dbReference type="ARBA" id="ARBA00022989"/>
    </source>
</evidence>
<dbReference type="CDD" id="cd01851">
    <property type="entry name" value="GBP"/>
    <property type="match status" value="1"/>
</dbReference>
<dbReference type="InterPro" id="IPR030386">
    <property type="entry name" value="G_GB1_RHD3_dom"/>
</dbReference>
<evidence type="ECO:0000256" key="3">
    <source>
        <dbReference type="ARBA" id="ARBA00022741"/>
    </source>
</evidence>
<sequence length="582" mass="64253">MKRSSSNSGTSSSTVTPESVGLSGYPVQIVSVGDEHSFQLEEQNLRAILNKNGVKNKPVVIVSVAGAFRKGKSFLLNFFIRYLNYVMQSENHSDYGWLDDESMALGGFSWRGGAERETTGILMWSEPFLMRTEGGEEVAVLLLDTQGAFDNKSTVKECATIFALSTMLSSIQVYNLHSNIQENDLQHLQLFTEYGKLATSDVSDVKPFQSLLFLVRDWSYPYDYEYGIEGGNQLLGTFLELSPTQHEELQLLREHIRSCFETIDCYLMPHPGLGVATNPRFDGRLSDVEVLFKEHLAQLVPQLLNQENLIIKEISGNKVTAQGLVEYFKVYMEIFKGDTLPEPKSLVRATAEANNLVALTTAKSLYTSKMESTCGGDKPYLNTEQLKEAHKIFKQQSVEAFHSVKKIGGAEFSSSYLEELEHAIDEAWENYSSANDAKSILRTMRTPITLFSCFVICYLMSGLFAVLGISALVSLLNAMLLISLVLLATWGYCRHSGELREVGTKIDEFAQLVWDLALSGPIQKISDATFSQMTGLSAGAPTANISTHTDLTSGSRITVAGSQDSGLRQRKVPSTLGTVSGS</sequence>
<feature type="domain" description="GB1/RHD3-type G" evidence="13">
    <location>
        <begin position="56"/>
        <end position="308"/>
    </location>
</feature>
<dbReference type="Gene3D" id="3.40.50.300">
    <property type="entry name" value="P-loop containing nucleotide triphosphate hydrolases"/>
    <property type="match status" value="1"/>
</dbReference>
<dbReference type="GO" id="GO:0005525">
    <property type="term" value="F:GTP binding"/>
    <property type="evidence" value="ECO:0007669"/>
    <property type="project" value="UniProtKB-KW"/>
</dbReference>
<gene>
    <name evidence="14" type="ORF">EB796_020577</name>
</gene>
<comment type="catalytic activity">
    <reaction evidence="10">
        <text>GTP + H2O = GDP + phosphate + H(+)</text>
        <dbReference type="Rhea" id="RHEA:19669"/>
        <dbReference type="ChEBI" id="CHEBI:15377"/>
        <dbReference type="ChEBI" id="CHEBI:15378"/>
        <dbReference type="ChEBI" id="CHEBI:37565"/>
        <dbReference type="ChEBI" id="CHEBI:43474"/>
        <dbReference type="ChEBI" id="CHEBI:58189"/>
    </reaction>
    <physiologicalReaction direction="left-to-right" evidence="10">
        <dbReference type="Rhea" id="RHEA:19670"/>
    </physiologicalReaction>
</comment>
<evidence type="ECO:0000256" key="10">
    <source>
        <dbReference type="ARBA" id="ARBA00049117"/>
    </source>
</evidence>
<evidence type="ECO:0000313" key="15">
    <source>
        <dbReference type="Proteomes" id="UP000593567"/>
    </source>
</evidence>
<organism evidence="14 15">
    <name type="scientific">Bugula neritina</name>
    <name type="common">Brown bryozoan</name>
    <name type="synonym">Sertularia neritina</name>
    <dbReference type="NCBI Taxonomy" id="10212"/>
    <lineage>
        <taxon>Eukaryota</taxon>
        <taxon>Metazoa</taxon>
        <taxon>Spiralia</taxon>
        <taxon>Lophotrochozoa</taxon>
        <taxon>Bryozoa</taxon>
        <taxon>Gymnolaemata</taxon>
        <taxon>Cheilostomatida</taxon>
        <taxon>Flustrina</taxon>
        <taxon>Buguloidea</taxon>
        <taxon>Bugulidae</taxon>
        <taxon>Bugula</taxon>
    </lineage>
</organism>
<comment type="subcellular location">
    <subcellularLocation>
        <location evidence="1">Endoplasmic reticulum membrane</location>
        <topology evidence="1">Multi-pass membrane protein</topology>
    </subcellularLocation>
</comment>
<evidence type="ECO:0000256" key="2">
    <source>
        <dbReference type="ARBA" id="ARBA00022692"/>
    </source>
</evidence>
<keyword evidence="8" id="KW-0342">GTP-binding</keyword>
<comment type="similarity">
    <text evidence="11">Belongs to the TRAFAC class dynamin-like GTPase superfamily. GB1/RHD3 GTPase family.</text>
</comment>
<feature type="transmembrane region" description="Helical" evidence="12">
    <location>
        <begin position="448"/>
        <end position="469"/>
    </location>
</feature>
<keyword evidence="2 12" id="KW-0812">Transmembrane</keyword>
<keyword evidence="4" id="KW-0378">Hydrolase</keyword>
<feature type="transmembrane region" description="Helical" evidence="12">
    <location>
        <begin position="475"/>
        <end position="493"/>
    </location>
</feature>
<dbReference type="GO" id="GO:0005789">
    <property type="term" value="C:endoplasmic reticulum membrane"/>
    <property type="evidence" value="ECO:0007669"/>
    <property type="project" value="UniProtKB-SubCell"/>
</dbReference>
<name>A0A7J7J639_BUGNE</name>
<dbReference type="GO" id="GO:0003924">
    <property type="term" value="F:GTPase activity"/>
    <property type="evidence" value="ECO:0007669"/>
    <property type="project" value="InterPro"/>
</dbReference>
<keyword evidence="6" id="KW-0460">Magnesium</keyword>
<dbReference type="AlphaFoldDB" id="A0A7J7J639"/>
<keyword evidence="3" id="KW-0547">Nucleotide-binding</keyword>
<evidence type="ECO:0000256" key="12">
    <source>
        <dbReference type="SAM" id="Phobius"/>
    </source>
</evidence>
<reference evidence="14" key="1">
    <citation type="submission" date="2020-06" db="EMBL/GenBank/DDBJ databases">
        <title>Draft genome of Bugula neritina, a colonial animal packing powerful symbionts and potential medicines.</title>
        <authorList>
            <person name="Rayko M."/>
        </authorList>
    </citation>
    <scope>NUCLEOTIDE SEQUENCE [LARGE SCALE GENOMIC DNA]</scope>
    <source>
        <strain evidence="14">Kwan_BN1</strain>
    </source>
</reference>
<accession>A0A7J7J639</accession>
<evidence type="ECO:0000256" key="9">
    <source>
        <dbReference type="ARBA" id="ARBA00023136"/>
    </source>
</evidence>
<dbReference type="FunFam" id="1.20.58.420:FF:000001">
    <property type="entry name" value="Atlastin-1 isoform 1"/>
    <property type="match status" value="1"/>
</dbReference>
<dbReference type="InterPro" id="IPR015894">
    <property type="entry name" value="Guanylate-bd_N"/>
</dbReference>
<dbReference type="SUPFAM" id="SSF48340">
    <property type="entry name" value="Interferon-induced guanylate-binding protein 1 (GBP1), C-terminal domain"/>
    <property type="match status" value="1"/>
</dbReference>
<evidence type="ECO:0000256" key="4">
    <source>
        <dbReference type="ARBA" id="ARBA00022801"/>
    </source>
</evidence>
<dbReference type="SUPFAM" id="SSF52540">
    <property type="entry name" value="P-loop containing nucleoside triphosphate hydrolases"/>
    <property type="match status" value="1"/>
</dbReference>
<dbReference type="Proteomes" id="UP000593567">
    <property type="component" value="Unassembled WGS sequence"/>
</dbReference>
<keyword evidence="7 12" id="KW-1133">Transmembrane helix</keyword>
<dbReference type="InterPro" id="IPR036543">
    <property type="entry name" value="Guanylate-bd_C_sf"/>
</dbReference>
<evidence type="ECO:0000256" key="8">
    <source>
        <dbReference type="ARBA" id="ARBA00023134"/>
    </source>
</evidence>
<evidence type="ECO:0000256" key="1">
    <source>
        <dbReference type="ARBA" id="ARBA00004477"/>
    </source>
</evidence>
<dbReference type="OrthoDB" id="7788754at2759"/>
<evidence type="ECO:0000313" key="14">
    <source>
        <dbReference type="EMBL" id="KAF6021116.1"/>
    </source>
</evidence>
<dbReference type="EMBL" id="VXIV02003125">
    <property type="protein sequence ID" value="KAF6021116.1"/>
    <property type="molecule type" value="Genomic_DNA"/>
</dbReference>
<keyword evidence="15" id="KW-1185">Reference proteome</keyword>
<comment type="caution">
    <text evidence="14">The sequence shown here is derived from an EMBL/GenBank/DDBJ whole genome shotgun (WGS) entry which is preliminary data.</text>
</comment>
<dbReference type="PROSITE" id="PS51715">
    <property type="entry name" value="G_GB1_RHD3"/>
    <property type="match status" value="1"/>
</dbReference>
<evidence type="ECO:0000256" key="6">
    <source>
        <dbReference type="ARBA" id="ARBA00022842"/>
    </source>
</evidence>
<protein>
    <submittedName>
        <fullName evidence="14">Atl</fullName>
    </submittedName>
</protein>
<dbReference type="InterPro" id="IPR027417">
    <property type="entry name" value="P-loop_NTPase"/>
</dbReference>
<dbReference type="Pfam" id="PF02263">
    <property type="entry name" value="GBP"/>
    <property type="match status" value="1"/>
</dbReference>
<evidence type="ECO:0000256" key="5">
    <source>
        <dbReference type="ARBA" id="ARBA00022824"/>
    </source>
</evidence>
<keyword evidence="9 12" id="KW-0472">Membrane</keyword>
<dbReference type="PANTHER" id="PTHR10751">
    <property type="entry name" value="GUANYLATE BINDING PROTEIN"/>
    <property type="match status" value="1"/>
</dbReference>
<proteinExistence type="inferred from homology"/>
<evidence type="ECO:0000259" key="13">
    <source>
        <dbReference type="PROSITE" id="PS51715"/>
    </source>
</evidence>
<evidence type="ECO:0000256" key="11">
    <source>
        <dbReference type="PROSITE-ProRule" id="PRU01052"/>
    </source>
</evidence>